<sequence length="292" mass="33621">MSIKTIIYIAGEGHSGSTLLDIILGSREKSFSAGELVFLAEKGIINGEYCACGTVVPDCPVWSEIIEEWNETRILDLDSYSRIQKKLLSKKKLFQANKILKKQPEEIKNFLRDTENLYDTIFKVTNSDCIIDSSKGPAMIPVLRKLGYNVKVIHLTRRFGDVLNSYKVHLKKDPEKGVEHEIKPLNTFYVLFSWFSKNLLTRFYSRGLEYRRLRYEDYISDLKGSIQEIINVDAAVIEKLKNRGPFHPGHMVAGSRIRMKKEITVARKPVDTSYKRLNSFDRLLARSIDAFY</sequence>
<keyword evidence="2" id="KW-1185">Reference proteome</keyword>
<dbReference type="SUPFAM" id="SSF52540">
    <property type="entry name" value="P-loop containing nucleoside triphosphate hydrolases"/>
    <property type="match status" value="1"/>
</dbReference>
<evidence type="ECO:0008006" key="3">
    <source>
        <dbReference type="Google" id="ProtNLM"/>
    </source>
</evidence>
<reference evidence="1 2" key="1">
    <citation type="submission" date="2018-05" db="EMBL/GenBank/DDBJ databases">
        <title>Rhodohalobacter halophilus gen. nov., sp. nov., a moderately halophilic member of the family Balneolaceae.</title>
        <authorList>
            <person name="Liu Z.-W."/>
        </authorList>
    </citation>
    <scope>NUCLEOTIDE SEQUENCE [LARGE SCALE GENOMIC DNA]</scope>
    <source>
        <strain evidence="1 2">8A47</strain>
    </source>
</reference>
<organism evidence="1 2">
    <name type="scientific">Rhodohalobacter mucosus</name>
    <dbReference type="NCBI Taxonomy" id="2079485"/>
    <lineage>
        <taxon>Bacteria</taxon>
        <taxon>Pseudomonadati</taxon>
        <taxon>Balneolota</taxon>
        <taxon>Balneolia</taxon>
        <taxon>Balneolales</taxon>
        <taxon>Balneolaceae</taxon>
        <taxon>Rhodohalobacter</taxon>
    </lineage>
</organism>
<proteinExistence type="predicted"/>
<protein>
    <recommendedName>
        <fullName evidence="3">Sulfotransferase family protein</fullName>
    </recommendedName>
</protein>
<evidence type="ECO:0000313" key="2">
    <source>
        <dbReference type="Proteomes" id="UP000245533"/>
    </source>
</evidence>
<name>A0A316U349_9BACT</name>
<dbReference type="Proteomes" id="UP000245533">
    <property type="component" value="Unassembled WGS sequence"/>
</dbReference>
<accession>A0A316U349</accession>
<dbReference type="EMBL" id="QGGB01000002">
    <property type="protein sequence ID" value="PWN07796.1"/>
    <property type="molecule type" value="Genomic_DNA"/>
</dbReference>
<dbReference type="AlphaFoldDB" id="A0A316U349"/>
<dbReference type="InterPro" id="IPR027417">
    <property type="entry name" value="P-loop_NTPase"/>
</dbReference>
<gene>
    <name evidence="1" type="ORF">DDZ15_01930</name>
</gene>
<evidence type="ECO:0000313" key="1">
    <source>
        <dbReference type="EMBL" id="PWN07796.1"/>
    </source>
</evidence>
<comment type="caution">
    <text evidence="1">The sequence shown here is derived from an EMBL/GenBank/DDBJ whole genome shotgun (WGS) entry which is preliminary data.</text>
</comment>
<dbReference type="Gene3D" id="3.40.50.300">
    <property type="entry name" value="P-loop containing nucleotide triphosphate hydrolases"/>
    <property type="match status" value="1"/>
</dbReference>